<gene>
    <name evidence="1" type="ORF">PDE001_LOCUS8488</name>
</gene>
<evidence type="ECO:0000313" key="1">
    <source>
        <dbReference type="EMBL" id="CAI5742955.1"/>
    </source>
</evidence>
<sequence length="172" mass="18738">MTVGLEQLVSAGVGPHHFAPRTRGLAANFEEVKGSICLVDGWVVNPEATRLAESVATRLPSFLLQDRLKSLTPQRAQYDAVTDPLVFLVLRGPATQESASSSCKWTLCAMFAPAAPRCGAEYTKAKAATQQVCQTLQFVVDFFASDNDGAFLEPFYWQRNLQPPIYGGARSI</sequence>
<dbReference type="AlphaFoldDB" id="A0AAV0V158"/>
<proteinExistence type="predicted"/>
<reference evidence="1" key="1">
    <citation type="submission" date="2022-12" db="EMBL/GenBank/DDBJ databases">
        <authorList>
            <person name="Webb A."/>
        </authorList>
    </citation>
    <scope>NUCLEOTIDE SEQUENCE</scope>
    <source>
        <strain evidence="1">Pd1</strain>
    </source>
</reference>
<name>A0AAV0V158_9STRA</name>
<accession>A0AAV0V158</accession>
<protein>
    <submittedName>
        <fullName evidence="1">Uncharacterized protein</fullName>
    </submittedName>
</protein>
<dbReference type="EMBL" id="CANTFM010001807">
    <property type="protein sequence ID" value="CAI5742955.1"/>
    <property type="molecule type" value="Genomic_DNA"/>
</dbReference>
<evidence type="ECO:0000313" key="2">
    <source>
        <dbReference type="Proteomes" id="UP001162029"/>
    </source>
</evidence>
<keyword evidence="2" id="KW-1185">Reference proteome</keyword>
<dbReference type="Proteomes" id="UP001162029">
    <property type="component" value="Unassembled WGS sequence"/>
</dbReference>
<comment type="caution">
    <text evidence="1">The sequence shown here is derived from an EMBL/GenBank/DDBJ whole genome shotgun (WGS) entry which is preliminary data.</text>
</comment>
<organism evidence="1 2">
    <name type="scientific">Peronospora destructor</name>
    <dbReference type="NCBI Taxonomy" id="86335"/>
    <lineage>
        <taxon>Eukaryota</taxon>
        <taxon>Sar</taxon>
        <taxon>Stramenopiles</taxon>
        <taxon>Oomycota</taxon>
        <taxon>Peronosporomycetes</taxon>
        <taxon>Peronosporales</taxon>
        <taxon>Peronosporaceae</taxon>
        <taxon>Peronospora</taxon>
    </lineage>
</organism>